<dbReference type="PROSITE" id="PS50878">
    <property type="entry name" value="RT_POL"/>
    <property type="match status" value="1"/>
</dbReference>
<dbReference type="PANTHER" id="PTHR47027:SF25">
    <property type="entry name" value="REVERSE TRANSCRIPTASE DOMAIN-CONTAINING PROTEIN"/>
    <property type="match status" value="1"/>
</dbReference>
<organism evidence="3 4">
    <name type="scientific">Heligmosomoides polygyrus</name>
    <name type="common">Parasitic roundworm</name>
    <dbReference type="NCBI Taxonomy" id="6339"/>
    <lineage>
        <taxon>Eukaryota</taxon>
        <taxon>Metazoa</taxon>
        <taxon>Ecdysozoa</taxon>
        <taxon>Nematoda</taxon>
        <taxon>Chromadorea</taxon>
        <taxon>Rhabditida</taxon>
        <taxon>Rhabditina</taxon>
        <taxon>Rhabditomorpha</taxon>
        <taxon>Strongyloidea</taxon>
        <taxon>Heligmosomidae</taxon>
        <taxon>Heligmosomoides</taxon>
    </lineage>
</organism>
<evidence type="ECO:0000259" key="1">
    <source>
        <dbReference type="PROSITE" id="PS50878"/>
    </source>
</evidence>
<dbReference type="PANTHER" id="PTHR47027">
    <property type="entry name" value="REVERSE TRANSCRIPTASE DOMAIN-CONTAINING PROTEIN"/>
    <property type="match status" value="1"/>
</dbReference>
<dbReference type="WBParaSite" id="HPBE_0001855701-mRNA-1">
    <property type="protein sequence ID" value="HPBE_0001855701-mRNA-1"/>
    <property type="gene ID" value="HPBE_0001855701"/>
</dbReference>
<accession>A0A3P8ACR9</accession>
<sequence>MFTLRHVIEQYMEFRTQLLINFVDFRKAFDSTHRESLWSILRIYGIPQPFVVFTKLHKNSSCCVRTNAMHTTFFEVVTGVRQGCVLSPLLFNVALDFIMRKSMKGDETGIKWSRTHRLADLDFADDVAIIAENNGLLQQATTNLANKAKKIGLRLNPDKSKVMSIGRTDMYVDINHVRLSLNLGMSFNCGVGCRKAVEPRLLSKLYSAYVSP</sequence>
<protein>
    <submittedName>
        <fullName evidence="4">Reverse transcriptase domain-containing protein</fullName>
    </submittedName>
</protein>
<dbReference type="SUPFAM" id="SSF56672">
    <property type="entry name" value="DNA/RNA polymerases"/>
    <property type="match status" value="1"/>
</dbReference>
<dbReference type="InterPro" id="IPR000477">
    <property type="entry name" value="RT_dom"/>
</dbReference>
<dbReference type="Pfam" id="PF00078">
    <property type="entry name" value="RVT_1"/>
    <property type="match status" value="1"/>
</dbReference>
<reference evidence="2 3" key="1">
    <citation type="submission" date="2018-11" db="EMBL/GenBank/DDBJ databases">
        <authorList>
            <consortium name="Pathogen Informatics"/>
        </authorList>
    </citation>
    <scope>NUCLEOTIDE SEQUENCE [LARGE SCALE GENOMIC DNA]</scope>
</reference>
<dbReference type="InterPro" id="IPR043502">
    <property type="entry name" value="DNA/RNA_pol_sf"/>
</dbReference>
<gene>
    <name evidence="2" type="ORF">HPBE_LOCUS18556</name>
</gene>
<reference evidence="4" key="2">
    <citation type="submission" date="2019-09" db="UniProtKB">
        <authorList>
            <consortium name="WormBaseParasite"/>
        </authorList>
    </citation>
    <scope>IDENTIFICATION</scope>
</reference>
<feature type="domain" description="Reverse transcriptase" evidence="1">
    <location>
        <begin position="1"/>
        <end position="187"/>
    </location>
</feature>
<proteinExistence type="predicted"/>
<evidence type="ECO:0000313" key="2">
    <source>
        <dbReference type="EMBL" id="VDP12047.1"/>
    </source>
</evidence>
<dbReference type="EMBL" id="UZAH01030769">
    <property type="protein sequence ID" value="VDP12047.1"/>
    <property type="molecule type" value="Genomic_DNA"/>
</dbReference>
<dbReference type="CDD" id="cd01650">
    <property type="entry name" value="RT_nLTR_like"/>
    <property type="match status" value="1"/>
</dbReference>
<dbReference type="OrthoDB" id="410104at2759"/>
<dbReference type="Proteomes" id="UP000050761">
    <property type="component" value="Unassembled WGS sequence"/>
</dbReference>
<name>A0A183G9E2_HELPZ</name>
<dbReference type="AlphaFoldDB" id="A0A183G9E2"/>
<evidence type="ECO:0000313" key="4">
    <source>
        <dbReference type="WBParaSite" id="HPBE_0001855701-mRNA-1"/>
    </source>
</evidence>
<evidence type="ECO:0000313" key="3">
    <source>
        <dbReference type="Proteomes" id="UP000050761"/>
    </source>
</evidence>
<keyword evidence="3" id="KW-1185">Reference proteome</keyword>
<accession>A0A183G9E2</accession>